<reference evidence="2 3" key="1">
    <citation type="journal article" date="2015" name="Nature">
        <title>rRNA introns, odd ribosomes, and small enigmatic genomes across a large radiation of phyla.</title>
        <authorList>
            <person name="Brown C.T."/>
            <person name="Hug L.A."/>
            <person name="Thomas B.C."/>
            <person name="Sharon I."/>
            <person name="Castelle C.J."/>
            <person name="Singh A."/>
            <person name="Wilkins M.J."/>
            <person name="Williams K.H."/>
            <person name="Banfield J.F."/>
        </authorList>
    </citation>
    <scope>NUCLEOTIDE SEQUENCE [LARGE SCALE GENOMIC DNA]</scope>
</reference>
<comment type="caution">
    <text evidence="2">The sequence shown here is derived from an EMBL/GenBank/DDBJ whole genome shotgun (WGS) entry which is preliminary data.</text>
</comment>
<evidence type="ECO:0000256" key="1">
    <source>
        <dbReference type="SAM" id="Phobius"/>
    </source>
</evidence>
<accession>A0A0G1VWM8</accession>
<evidence type="ECO:0000313" key="3">
    <source>
        <dbReference type="Proteomes" id="UP000034265"/>
    </source>
</evidence>
<keyword evidence="1" id="KW-1133">Transmembrane helix</keyword>
<evidence type="ECO:0008006" key="4">
    <source>
        <dbReference type="Google" id="ProtNLM"/>
    </source>
</evidence>
<sequence>MNFGIYSYTATILIFCGLALLLYIIGRLLRKKSAMLPASDWKVIIWTIIIFAIITGPEEYVALAWRTWTYNPERTFNTTFLGAEVETYLFITLVALVVSIATLVYARREDRKRNSVL</sequence>
<organism evidence="2 3">
    <name type="scientific">Candidatus Amesbacteria bacterium GW2011_GWC2_47_8</name>
    <dbReference type="NCBI Taxonomy" id="1618367"/>
    <lineage>
        <taxon>Bacteria</taxon>
        <taxon>Candidatus Amesiibacteriota</taxon>
    </lineage>
</organism>
<proteinExistence type="predicted"/>
<gene>
    <name evidence="2" type="ORF">UY11_C0045G0004</name>
</gene>
<keyword evidence="1" id="KW-0812">Transmembrane</keyword>
<dbReference type="EMBL" id="LCOT01000045">
    <property type="protein sequence ID" value="KKU82548.1"/>
    <property type="molecule type" value="Genomic_DNA"/>
</dbReference>
<evidence type="ECO:0000313" key="2">
    <source>
        <dbReference type="EMBL" id="KKU82548.1"/>
    </source>
</evidence>
<name>A0A0G1VWM8_9BACT</name>
<feature type="transmembrane region" description="Helical" evidence="1">
    <location>
        <begin position="45"/>
        <end position="68"/>
    </location>
</feature>
<feature type="transmembrane region" description="Helical" evidence="1">
    <location>
        <begin position="88"/>
        <end position="106"/>
    </location>
</feature>
<feature type="transmembrane region" description="Helical" evidence="1">
    <location>
        <begin position="6"/>
        <end position="25"/>
    </location>
</feature>
<protein>
    <recommendedName>
        <fullName evidence="4">Lycopene cyclase domain-containing protein</fullName>
    </recommendedName>
</protein>
<dbReference type="AlphaFoldDB" id="A0A0G1VWM8"/>
<dbReference type="Proteomes" id="UP000034265">
    <property type="component" value="Unassembled WGS sequence"/>
</dbReference>
<keyword evidence="1" id="KW-0472">Membrane</keyword>